<proteinExistence type="predicted"/>
<geneLocation type="plasmid" evidence="2 3">
    <name>pM018</name>
</geneLocation>
<organism evidence="2 3">
    <name type="scientific">Mycobacterium intracellulare</name>
    <dbReference type="NCBI Taxonomy" id="1767"/>
    <lineage>
        <taxon>Bacteria</taxon>
        <taxon>Bacillati</taxon>
        <taxon>Actinomycetota</taxon>
        <taxon>Actinomycetes</taxon>
        <taxon>Mycobacteriales</taxon>
        <taxon>Mycobacteriaceae</taxon>
        <taxon>Mycobacterium</taxon>
        <taxon>Mycobacterium avium complex (MAC)</taxon>
    </lineage>
</organism>
<name>A0A7R7MZ45_MYCIT</name>
<feature type="coiled-coil region" evidence="1">
    <location>
        <begin position="97"/>
        <end position="124"/>
    </location>
</feature>
<accession>A0A7R7MZ45</accession>
<dbReference type="Proteomes" id="UP000595205">
    <property type="component" value="Plasmid pM018"/>
</dbReference>
<keyword evidence="1" id="KW-0175">Coiled coil</keyword>
<dbReference type="AlphaFoldDB" id="A0A7R7MZ45"/>
<gene>
    <name evidence="2" type="ORF">MINTM018_53070</name>
</gene>
<evidence type="ECO:0000313" key="2">
    <source>
        <dbReference type="EMBL" id="BCP02538.1"/>
    </source>
</evidence>
<reference evidence="2 3" key="1">
    <citation type="submission" date="2020-12" db="EMBL/GenBank/DDBJ databases">
        <title>Genome sequence of clinical Mycobacterium intracellulare strains.</title>
        <authorList>
            <person name="Tateishi Y."/>
            <person name="Matsumoto S."/>
            <person name="Fukushima Y."/>
            <person name="Nakajima C."/>
            <person name="Suzuki Y."/>
        </authorList>
    </citation>
    <scope>NUCLEOTIDE SEQUENCE [LARGE SCALE GENOMIC DNA]</scope>
    <source>
        <strain evidence="2 3">M018</strain>
        <plasmid evidence="2 3">pM018</plasmid>
    </source>
</reference>
<keyword evidence="2" id="KW-0614">Plasmid</keyword>
<evidence type="ECO:0000313" key="3">
    <source>
        <dbReference type="Proteomes" id="UP000595205"/>
    </source>
</evidence>
<dbReference type="EMBL" id="AP024256">
    <property type="protein sequence ID" value="BCP02538.1"/>
    <property type="molecule type" value="Genomic_DNA"/>
</dbReference>
<sequence>MDDLEFFDYLYQGWSKTTGAKDTYWMPEEDHCEDVDGTDLNLFSIVAVDQGENKTYIAQYVREEDAAWITALHGCFADLTRRLHQAVDEAERFDIEKDRVISELALAEIENNDLREQLEGYRQRYG</sequence>
<evidence type="ECO:0000256" key="1">
    <source>
        <dbReference type="SAM" id="Coils"/>
    </source>
</evidence>
<dbReference type="RefSeq" id="WP_202349081.1">
    <property type="nucleotide sequence ID" value="NZ_AP024256.1"/>
</dbReference>
<protein>
    <submittedName>
        <fullName evidence="2">Uncharacterized protein</fullName>
    </submittedName>
</protein>